<evidence type="ECO:0000256" key="5">
    <source>
        <dbReference type="SAM" id="MobiDB-lite"/>
    </source>
</evidence>
<dbReference type="OrthoDB" id="2155627at2"/>
<dbReference type="SUPFAM" id="SSF51261">
    <property type="entry name" value="Duplicated hybrid motif"/>
    <property type="match status" value="1"/>
</dbReference>
<dbReference type="GO" id="GO:0008932">
    <property type="term" value="F:lytic endotransglycosylase activity"/>
    <property type="evidence" value="ECO:0007669"/>
    <property type="project" value="TreeGrafter"/>
</dbReference>
<dbReference type="Gene3D" id="2.70.70.10">
    <property type="entry name" value="Glucose Permease (Domain IIA)"/>
    <property type="match status" value="1"/>
</dbReference>
<dbReference type="STRING" id="140314.SAMN04488076_1371"/>
<keyword evidence="3" id="KW-0081">Bacteriolytic enzyme</keyword>
<feature type="domain" description="LysM" evidence="6">
    <location>
        <begin position="1274"/>
        <end position="1317"/>
    </location>
</feature>
<evidence type="ECO:0000256" key="2">
    <source>
        <dbReference type="ARBA" id="ARBA00022529"/>
    </source>
</evidence>
<feature type="domain" description="LysM" evidence="6">
    <location>
        <begin position="522"/>
        <end position="565"/>
    </location>
</feature>
<feature type="domain" description="LysM" evidence="6">
    <location>
        <begin position="379"/>
        <end position="422"/>
    </location>
</feature>
<dbReference type="PANTHER" id="PTHR33734">
    <property type="entry name" value="LYSM DOMAIN-CONTAINING GPI-ANCHORED PROTEIN 2"/>
    <property type="match status" value="1"/>
</dbReference>
<feature type="region of interest" description="Disordered" evidence="5">
    <location>
        <begin position="432"/>
        <end position="453"/>
    </location>
</feature>
<evidence type="ECO:0000256" key="3">
    <source>
        <dbReference type="ARBA" id="ARBA00022638"/>
    </source>
</evidence>
<feature type="domain" description="LysM" evidence="6">
    <location>
        <begin position="864"/>
        <end position="907"/>
    </location>
</feature>
<dbReference type="SMART" id="SM00257">
    <property type="entry name" value="LysM"/>
    <property type="match status" value="13"/>
</dbReference>
<dbReference type="Gene3D" id="4.10.80.30">
    <property type="entry name" value="DNA polymerase, domain 6"/>
    <property type="match status" value="1"/>
</dbReference>
<feature type="domain" description="LysM" evidence="6">
    <location>
        <begin position="731"/>
        <end position="774"/>
    </location>
</feature>
<dbReference type="GO" id="GO:0031640">
    <property type="term" value="P:killing of cells of another organism"/>
    <property type="evidence" value="ECO:0007669"/>
    <property type="project" value="UniProtKB-KW"/>
</dbReference>
<dbReference type="PROSITE" id="PS51782">
    <property type="entry name" value="LYSM"/>
    <property type="match status" value="13"/>
</dbReference>
<dbReference type="Proteomes" id="UP000242754">
    <property type="component" value="Unassembled WGS sequence"/>
</dbReference>
<evidence type="ECO:0000313" key="8">
    <source>
        <dbReference type="Proteomes" id="UP000242754"/>
    </source>
</evidence>
<feature type="compositionally biased region" description="Low complexity" evidence="5">
    <location>
        <begin position="305"/>
        <end position="358"/>
    </location>
</feature>
<dbReference type="EMBL" id="FJNE01000002">
    <property type="protein sequence ID" value="CZQ87881.1"/>
    <property type="molecule type" value="Genomic_DNA"/>
</dbReference>
<dbReference type="PANTHER" id="PTHR33734:SF22">
    <property type="entry name" value="MEMBRANE-BOUND LYTIC MUREIN TRANSGLYCOSYLASE D"/>
    <property type="match status" value="1"/>
</dbReference>
<evidence type="ECO:0000313" key="7">
    <source>
        <dbReference type="EMBL" id="CZQ87881.1"/>
    </source>
</evidence>
<dbReference type="Gene3D" id="1.10.530.10">
    <property type="match status" value="1"/>
</dbReference>
<dbReference type="Gene3D" id="3.10.350.10">
    <property type="entry name" value="LysM domain"/>
    <property type="match status" value="13"/>
</dbReference>
<keyword evidence="8" id="KW-1185">Reference proteome</keyword>
<name>A0A143YD79_9LACT</name>
<dbReference type="GO" id="GO:0004040">
    <property type="term" value="F:amidase activity"/>
    <property type="evidence" value="ECO:0007669"/>
    <property type="project" value="InterPro"/>
</dbReference>
<feature type="domain" description="LysM" evidence="6">
    <location>
        <begin position="1001"/>
        <end position="1044"/>
    </location>
</feature>
<feature type="domain" description="LysM" evidence="6">
    <location>
        <begin position="934"/>
        <end position="977"/>
    </location>
</feature>
<gene>
    <name evidence="7" type="ORF">Tpal_955</name>
</gene>
<evidence type="ECO:0000256" key="1">
    <source>
        <dbReference type="ARBA" id="ARBA00010266"/>
    </source>
</evidence>
<feature type="region of interest" description="Disordered" evidence="5">
    <location>
        <begin position="305"/>
        <end position="367"/>
    </location>
</feature>
<feature type="domain" description="LysM" evidence="6">
    <location>
        <begin position="1144"/>
        <end position="1187"/>
    </location>
</feature>
<dbReference type="InterPro" id="IPR011055">
    <property type="entry name" value="Dup_hybrid_motif"/>
</dbReference>
<dbReference type="RefSeq" id="WP_087032073.1">
    <property type="nucleotide sequence ID" value="NZ_FJNE01000002.1"/>
</dbReference>
<dbReference type="Pfam" id="PF01476">
    <property type="entry name" value="LysM"/>
    <property type="match status" value="13"/>
</dbReference>
<dbReference type="InterPro" id="IPR018392">
    <property type="entry name" value="LysM"/>
</dbReference>
<dbReference type="SMART" id="SM00047">
    <property type="entry name" value="LYZ2"/>
    <property type="match status" value="1"/>
</dbReference>
<feature type="domain" description="LysM" evidence="6">
    <location>
        <begin position="453"/>
        <end position="496"/>
    </location>
</feature>
<dbReference type="Pfam" id="PF01551">
    <property type="entry name" value="Peptidase_M23"/>
    <property type="match status" value="1"/>
</dbReference>
<dbReference type="InterPro" id="IPR016047">
    <property type="entry name" value="M23ase_b-sheet_dom"/>
</dbReference>
<reference evidence="7 8" key="1">
    <citation type="submission" date="2016-02" db="EMBL/GenBank/DDBJ databases">
        <authorList>
            <person name="Wen L."/>
            <person name="He K."/>
            <person name="Yang H."/>
        </authorList>
    </citation>
    <scope>NUCLEOTIDE SEQUENCE [LARGE SCALE GENOMIC DNA]</scope>
    <source>
        <strain evidence="7">Trichococcus palustris</strain>
    </source>
</reference>
<feature type="compositionally biased region" description="Polar residues" evidence="5">
    <location>
        <begin position="442"/>
        <end position="453"/>
    </location>
</feature>
<evidence type="ECO:0000259" key="6">
    <source>
        <dbReference type="PROSITE" id="PS51782"/>
    </source>
</evidence>
<sequence length="1317" mass="136103">MKVSRNRRISDKKSEQLINSFINANNKMKKSVAVLSTSLFMTSLIKPAQLVLAAEADKVTATTVQTYSTNPFLNAIIPSATLIAAQNNLYASVMMAQAVLESGWGTSTLASAPNYNLFGIKGDYNGETVNMNTLEDSGAQNYYQIQADFRKYPSYAESLQDYANLLKNGTSWNPNYYAGAWLSNAATYQDATAYLTGRYATDTAYNTKLNKIIEQYGLSQYDSGASLDNATTNTGTTTNTSTGNTTVAASNMVHIVQAGDTLYAIAKKYGVQLVDLMEVNQLNSSMIFVGNQLIIPKTVTVVEAPPASSETETPAEAPTVPETAAGTADPGTVVETPPVPGTATGTVDPGTVVATPPASSETETPVEAPAVPATETGIGSYTVVKGDTLWRIATANNMSLAELKEMNTLTADAIYPGQILKIKVAADTTTGTATQPTEVNKETQQTNPSASAGSYTVKAGDTLYKIATANGLTLSQLKERNSLTSDLILVGQTLSLGTAGTTVTEVIKDTNQTTTANTTATKSYTVTSGDTLWKIASSNGISVATLKSLNNLSSDNIYSGQVLTLNGTVSGQTTTPTVVTNTTTAASGAFIKPANGYISSPFGNRTDPFTGAVDFHRGLDIAGSGAISAAQSGTVEVAAYHYSYGNYVVINHGTINGVTVKTLYAHMQSGLLVKPGQTVSKGQQIGVMGTTGNSTGVHLHFEVQENGSVVNPLNYINGTTSTAVVPTTVSGTVTVASGDTLWKLASANGMSVAELKTLNNLTSDVLLPGQVLTLSKTVTNTPAATTPTTTPVSTNKATVTVASGDTLWKLASANGLSVTELKTLNNLTSDVILPGQTLTLNKTVTNTPAATTTPTTTPVSTNKATVTVATGDTLWKLASANGLSVTELKALNNLTSDVILPGQTLTLSGSATATQTATPASTPAPTTPVSTSKATVTVAYGDTLWKLASANGLTVTELKTLNNLTSDVILPGQTLTLNKTVTNTPAATTTPTTTPVSTNKATVTVATGDTLWKLASANGLSVTELKALNNLTSDVILPGQTLTLSGSATATQTATPASTPAPTTPVSTSKATVTVAYGDTLWKLASANGLTVTELKALNNLTSDVILPGQTLTLSGSVTATQTATTATPASTPAATTPVSTSKATVTVASGDTLWKLANANGLTVAELKALNNLTTDYVYPGQSLVLAKSAQTQTPAQTVTTVVAANTSADSIYTVQKGDTLYKIASANGISITELKTLNNLSSDIIFVNQTLKVKQAAAVTVAAAPATTSAEKTYTVKKGDTLYFIAKENGVSLAELIEANGITSDTIYIGQVINL</sequence>
<accession>A0A143YD79</accession>
<feature type="domain" description="LysM" evidence="6">
    <location>
        <begin position="1071"/>
        <end position="1114"/>
    </location>
</feature>
<evidence type="ECO:0000256" key="4">
    <source>
        <dbReference type="ARBA" id="ARBA00032108"/>
    </source>
</evidence>
<dbReference type="InterPro" id="IPR002901">
    <property type="entry name" value="MGlyc_endo_b_GlcNAc-like_dom"/>
</dbReference>
<dbReference type="SUPFAM" id="SSF54106">
    <property type="entry name" value="LysM domain"/>
    <property type="match status" value="12"/>
</dbReference>
<keyword evidence="2" id="KW-0929">Antimicrobial</keyword>
<protein>
    <recommendedName>
        <fullName evidence="4">Peptidoglycan hydrolase</fullName>
    </recommendedName>
</protein>
<dbReference type="Pfam" id="PF01832">
    <property type="entry name" value="Glucosaminidase"/>
    <property type="match status" value="1"/>
</dbReference>
<comment type="similarity">
    <text evidence="1">Belongs to the glycosyl hydrolase 73 family.</text>
</comment>
<dbReference type="CDD" id="cd12797">
    <property type="entry name" value="M23_peptidase"/>
    <property type="match status" value="1"/>
</dbReference>
<proteinExistence type="inferred from homology"/>
<feature type="domain" description="LysM" evidence="6">
    <location>
        <begin position="252"/>
        <end position="295"/>
    </location>
</feature>
<dbReference type="CDD" id="cd00118">
    <property type="entry name" value="LysM"/>
    <property type="match status" value="13"/>
</dbReference>
<feature type="domain" description="LysM" evidence="6">
    <location>
        <begin position="797"/>
        <end position="840"/>
    </location>
</feature>
<feature type="domain" description="LysM" evidence="6">
    <location>
        <begin position="1212"/>
        <end position="1255"/>
    </location>
</feature>
<organism evidence="7 8">
    <name type="scientific">Trichococcus palustris</name>
    <dbReference type="NCBI Taxonomy" id="140314"/>
    <lineage>
        <taxon>Bacteria</taxon>
        <taxon>Bacillati</taxon>
        <taxon>Bacillota</taxon>
        <taxon>Bacilli</taxon>
        <taxon>Lactobacillales</taxon>
        <taxon>Carnobacteriaceae</taxon>
        <taxon>Trichococcus</taxon>
    </lineage>
</organism>
<dbReference type="InterPro" id="IPR036779">
    <property type="entry name" value="LysM_dom_sf"/>
</dbReference>
<dbReference type="GO" id="GO:0042742">
    <property type="term" value="P:defense response to bacterium"/>
    <property type="evidence" value="ECO:0007669"/>
    <property type="project" value="UniProtKB-KW"/>
</dbReference>